<protein>
    <submittedName>
        <fullName evidence="1">Uncharacterized protein</fullName>
    </submittedName>
</protein>
<sequence length="43" mass="5318">MGREKIKREGDELEEDLVLLEKELKRGYKKSRKKRKKKWSKGW</sequence>
<evidence type="ECO:0000313" key="1">
    <source>
        <dbReference type="EMBL" id="GAH34841.1"/>
    </source>
</evidence>
<reference evidence="1" key="1">
    <citation type="journal article" date="2014" name="Front. Microbiol.">
        <title>High frequency of phylogenetically diverse reductive dehalogenase-homologous genes in deep subseafloor sedimentary metagenomes.</title>
        <authorList>
            <person name="Kawai M."/>
            <person name="Futagami T."/>
            <person name="Toyoda A."/>
            <person name="Takaki Y."/>
            <person name="Nishi S."/>
            <person name="Hori S."/>
            <person name="Arai W."/>
            <person name="Tsubouchi T."/>
            <person name="Morono Y."/>
            <person name="Uchiyama I."/>
            <person name="Ito T."/>
            <person name="Fujiyama A."/>
            <person name="Inagaki F."/>
            <person name="Takami H."/>
        </authorList>
    </citation>
    <scope>NUCLEOTIDE SEQUENCE</scope>
    <source>
        <strain evidence="1">Expedition CK06-06</strain>
    </source>
</reference>
<name>X1EN65_9ZZZZ</name>
<comment type="caution">
    <text evidence="1">The sequence shown here is derived from an EMBL/GenBank/DDBJ whole genome shotgun (WGS) entry which is preliminary data.</text>
</comment>
<proteinExistence type="predicted"/>
<dbReference type="AlphaFoldDB" id="X1EN65"/>
<gene>
    <name evidence="1" type="ORF">S03H2_15641</name>
</gene>
<accession>X1EN65</accession>
<organism evidence="1">
    <name type="scientific">marine sediment metagenome</name>
    <dbReference type="NCBI Taxonomy" id="412755"/>
    <lineage>
        <taxon>unclassified sequences</taxon>
        <taxon>metagenomes</taxon>
        <taxon>ecological metagenomes</taxon>
    </lineage>
</organism>
<dbReference type="EMBL" id="BARU01007962">
    <property type="protein sequence ID" value="GAH34841.1"/>
    <property type="molecule type" value="Genomic_DNA"/>
</dbReference>